<sequence length="85" mass="9625">MSITLPRPHSPLRALRRLAAWFAPKHRARDPLDDALCEELQSMRHAEQVLQLRQLRLDPHLARDVGLEPDLAPCRPVPGPGGHLF</sequence>
<protein>
    <recommendedName>
        <fullName evidence="3">DUF1127 domain-containing protein</fullName>
    </recommendedName>
</protein>
<comment type="caution">
    <text evidence="1">The sequence shown here is derived from an EMBL/GenBank/DDBJ whole genome shotgun (WGS) entry which is preliminary data.</text>
</comment>
<organism evidence="1 2">
    <name type="scientific">Limimaricola variabilis</name>
    <dbReference type="NCBI Taxonomy" id="1492771"/>
    <lineage>
        <taxon>Bacteria</taxon>
        <taxon>Pseudomonadati</taxon>
        <taxon>Pseudomonadota</taxon>
        <taxon>Alphaproteobacteria</taxon>
        <taxon>Rhodobacterales</taxon>
        <taxon>Paracoccaceae</taxon>
        <taxon>Limimaricola</taxon>
    </lineage>
</organism>
<evidence type="ECO:0000313" key="1">
    <source>
        <dbReference type="EMBL" id="MBB3712510.1"/>
    </source>
</evidence>
<keyword evidence="2" id="KW-1185">Reference proteome</keyword>
<dbReference type="Proteomes" id="UP000576152">
    <property type="component" value="Unassembled WGS sequence"/>
</dbReference>
<gene>
    <name evidence="1" type="ORF">FHS00_002098</name>
</gene>
<proteinExistence type="predicted"/>
<evidence type="ECO:0008006" key="3">
    <source>
        <dbReference type="Google" id="ProtNLM"/>
    </source>
</evidence>
<reference evidence="1 2" key="1">
    <citation type="submission" date="2020-08" db="EMBL/GenBank/DDBJ databases">
        <title>Genomic Encyclopedia of Type Strains, Phase III (KMG-III): the genomes of soil and plant-associated and newly described type strains.</title>
        <authorList>
            <person name="Whitman W."/>
        </authorList>
    </citation>
    <scope>NUCLEOTIDE SEQUENCE [LARGE SCALE GENOMIC DNA]</scope>
    <source>
        <strain evidence="1 2">CECT 8572</strain>
    </source>
</reference>
<name>A0ABR6HPM9_9RHOB</name>
<accession>A0ABR6HPM9</accession>
<dbReference type="EMBL" id="JACIBX010000007">
    <property type="protein sequence ID" value="MBB3712510.1"/>
    <property type="molecule type" value="Genomic_DNA"/>
</dbReference>
<dbReference type="RefSeq" id="WP_183472793.1">
    <property type="nucleotide sequence ID" value="NZ_CP139691.1"/>
</dbReference>
<evidence type="ECO:0000313" key="2">
    <source>
        <dbReference type="Proteomes" id="UP000576152"/>
    </source>
</evidence>